<dbReference type="InterPro" id="IPR006158">
    <property type="entry name" value="Cobalamin-bd"/>
</dbReference>
<name>A0A2W1LRV0_9BACL</name>
<organism evidence="2 3">
    <name type="scientific">Paenibacillus sambharensis</name>
    <dbReference type="NCBI Taxonomy" id="1803190"/>
    <lineage>
        <taxon>Bacteria</taxon>
        <taxon>Bacillati</taxon>
        <taxon>Bacillota</taxon>
        <taxon>Bacilli</taxon>
        <taxon>Bacillales</taxon>
        <taxon>Paenibacillaceae</taxon>
        <taxon>Paenibacillus</taxon>
    </lineage>
</organism>
<evidence type="ECO:0000313" key="2">
    <source>
        <dbReference type="EMBL" id="PZD97702.1"/>
    </source>
</evidence>
<dbReference type="OrthoDB" id="5756833at2"/>
<dbReference type="AlphaFoldDB" id="A0A2W1LRV0"/>
<sequence length="358" mass="40535">MKHTLQDTGETILRRGDELAELVTGMQYSLQPDLNRRFGDRGRIKTKQDTVYNLKYLAQSIQVQSPLLFANYIQWVKNLLAGYNVTADDLIVNIHCIRDVLEAELEPEPYAEVTPFLELALHQVKEPADVHQMPDNDEMGSLARRYTELLLVGDRLEAGKLVMELVQGQMPVDEIYFHIFQQSQYEIGRLWQANKITIAQEHYASAATQMIMSQLYPYIFSTARNGYRMVAACVGEELHEIGLRMVSDLFEMEGWDTYYVGANVPSRSLIQTICDRRPHVLAVSATMTYHVTLVKKLIEEVRQDPACGGVRIMVGGLPFNIDPELWKHVGADGYAANAKEGIARAYELVRAGQPVKNS</sequence>
<dbReference type="Pfam" id="PF02310">
    <property type="entry name" value="B12-binding"/>
    <property type="match status" value="1"/>
</dbReference>
<protein>
    <submittedName>
        <fullName evidence="2">Cobalamin-binding protein</fullName>
    </submittedName>
</protein>
<comment type="caution">
    <text evidence="2">The sequence shown here is derived from an EMBL/GenBank/DDBJ whole genome shotgun (WGS) entry which is preliminary data.</text>
</comment>
<evidence type="ECO:0000259" key="1">
    <source>
        <dbReference type="PROSITE" id="PS51332"/>
    </source>
</evidence>
<feature type="domain" description="B12-binding" evidence="1">
    <location>
        <begin position="226"/>
        <end position="358"/>
    </location>
</feature>
<dbReference type="InterPro" id="IPR003759">
    <property type="entry name" value="Cbl-bd_cap"/>
</dbReference>
<dbReference type="EMBL" id="QKRB01000006">
    <property type="protein sequence ID" value="PZD97702.1"/>
    <property type="molecule type" value="Genomic_DNA"/>
</dbReference>
<gene>
    <name evidence="2" type="ORF">DNH61_00080</name>
</gene>
<dbReference type="InterPro" id="IPR036724">
    <property type="entry name" value="Cobalamin-bd_sf"/>
</dbReference>
<dbReference type="InterPro" id="IPR036594">
    <property type="entry name" value="Meth_synthase_dom"/>
</dbReference>
<evidence type="ECO:0000313" key="3">
    <source>
        <dbReference type="Proteomes" id="UP000249522"/>
    </source>
</evidence>
<proteinExistence type="predicted"/>
<dbReference type="CDD" id="cd02065">
    <property type="entry name" value="B12-binding_like"/>
    <property type="match status" value="1"/>
</dbReference>
<dbReference type="Pfam" id="PF02607">
    <property type="entry name" value="B12-binding_2"/>
    <property type="match status" value="1"/>
</dbReference>
<dbReference type="GO" id="GO:0046872">
    <property type="term" value="F:metal ion binding"/>
    <property type="evidence" value="ECO:0007669"/>
    <property type="project" value="InterPro"/>
</dbReference>
<accession>A0A2W1LRV0</accession>
<dbReference type="PROSITE" id="PS51332">
    <property type="entry name" value="B12_BINDING"/>
    <property type="match status" value="1"/>
</dbReference>
<reference evidence="2 3" key="1">
    <citation type="submission" date="2018-06" db="EMBL/GenBank/DDBJ databases">
        <title>Paenibacillus imtechensis sp. nov.</title>
        <authorList>
            <person name="Pinnaka A.K."/>
            <person name="Singh H."/>
            <person name="Kaur M."/>
        </authorList>
    </citation>
    <scope>NUCLEOTIDE SEQUENCE [LARGE SCALE GENOMIC DNA]</scope>
    <source>
        <strain evidence="2 3">SMB1</strain>
    </source>
</reference>
<dbReference type="SUPFAM" id="SSF52242">
    <property type="entry name" value="Cobalamin (vitamin B12)-binding domain"/>
    <property type="match status" value="1"/>
</dbReference>
<dbReference type="Gene3D" id="3.40.50.280">
    <property type="entry name" value="Cobalamin-binding domain"/>
    <property type="match status" value="1"/>
</dbReference>
<dbReference type="RefSeq" id="WP_111144665.1">
    <property type="nucleotide sequence ID" value="NZ_QKRB01000006.1"/>
</dbReference>
<dbReference type="GO" id="GO:0031419">
    <property type="term" value="F:cobalamin binding"/>
    <property type="evidence" value="ECO:0007669"/>
    <property type="project" value="InterPro"/>
</dbReference>
<dbReference type="Gene3D" id="1.10.1240.10">
    <property type="entry name" value="Methionine synthase domain"/>
    <property type="match status" value="1"/>
</dbReference>
<dbReference type="Proteomes" id="UP000249522">
    <property type="component" value="Unassembled WGS sequence"/>
</dbReference>
<keyword evidence="3" id="KW-1185">Reference proteome</keyword>